<dbReference type="SMART" id="SM00320">
    <property type="entry name" value="WD40"/>
    <property type="match status" value="3"/>
</dbReference>
<dbReference type="GO" id="GO:0003400">
    <property type="term" value="P:regulation of COPII vesicle coating"/>
    <property type="evidence" value="ECO:0007669"/>
    <property type="project" value="TreeGrafter"/>
</dbReference>
<evidence type="ECO:0000256" key="12">
    <source>
        <dbReference type="SAM" id="MobiDB-lite"/>
    </source>
</evidence>
<keyword evidence="8" id="KW-0653">Protein transport</keyword>
<keyword evidence="2" id="KW-0813">Transport</keyword>
<name>A0A166EEP1_DAUCS</name>
<dbReference type="GO" id="GO:0005789">
    <property type="term" value="C:endoplasmic reticulum membrane"/>
    <property type="evidence" value="ECO:0007669"/>
    <property type="project" value="UniProtKB-SubCell"/>
</dbReference>
<dbReference type="EMBL" id="LNRQ01000002">
    <property type="protein sequence ID" value="KZN06464.1"/>
    <property type="molecule type" value="Genomic_DNA"/>
</dbReference>
<dbReference type="STRING" id="79200.A0A166EEP1"/>
<comment type="caution">
    <text evidence="14">The sequence shown here is derived from an EMBL/GenBank/DDBJ whole genome shotgun (WGS) entry which is preliminary data.</text>
</comment>
<dbReference type="SUPFAM" id="SSF50998">
    <property type="entry name" value="Quinoprotein alcohol dehydrogenase-like"/>
    <property type="match status" value="1"/>
</dbReference>
<evidence type="ECO:0000256" key="4">
    <source>
        <dbReference type="ARBA" id="ARBA00022692"/>
    </source>
</evidence>
<organism evidence="14">
    <name type="scientific">Daucus carota subsp. sativus</name>
    <name type="common">Carrot</name>
    <dbReference type="NCBI Taxonomy" id="79200"/>
    <lineage>
        <taxon>Eukaryota</taxon>
        <taxon>Viridiplantae</taxon>
        <taxon>Streptophyta</taxon>
        <taxon>Embryophyta</taxon>
        <taxon>Tracheophyta</taxon>
        <taxon>Spermatophyta</taxon>
        <taxon>Magnoliopsida</taxon>
        <taxon>eudicotyledons</taxon>
        <taxon>Gunneridae</taxon>
        <taxon>Pentapetalae</taxon>
        <taxon>asterids</taxon>
        <taxon>campanulids</taxon>
        <taxon>Apiales</taxon>
        <taxon>Apiaceae</taxon>
        <taxon>Apioideae</taxon>
        <taxon>Scandiceae</taxon>
        <taxon>Daucinae</taxon>
        <taxon>Daucus</taxon>
        <taxon>Daucus sect. Daucus</taxon>
    </lineage>
</organism>
<proteinExistence type="predicted"/>
<keyword evidence="10 13" id="KW-0472">Membrane</keyword>
<comment type="subcellular location">
    <subcellularLocation>
        <location evidence="1">Endoplasmic reticulum membrane</location>
        <topology evidence="1">Single-pass membrane protein</topology>
    </subcellularLocation>
</comment>
<sequence length="381" mass="41655">MVIANSKSYGVPLYGASWLPLSLSRSKSEDDSDDSPPSIDATRHVVLSGGGGEGKSGIPNAILVSQFYADSNSLSDQPTYIEVTLVTMIYLYRWFEWDAVKSDDGHGWGLKSSEKVLNQLEDVGQQLALTFDDEGSVLAAGGEDGKLRVFKWPSMDSIIDESNAHASVKDLSFSPDGKFLASVGSSGPGRIWEIASATAIAALQKVKDERFGFCRFSHSIENHQVLYVTAMQGKGGSIIKWNTTSWKRISSKHITSDSITAFNVSADGKHLVVFRVPVTSGTHDLKKLVWYNKGTMEGDILVLHSSSMRVHTVVKKAHLGIVTSLMFSHDSRALLSTSFDSSARVTLVADKKERGTSLWIILLIILLAMAMYYTKLVEMLP</sequence>
<keyword evidence="5" id="KW-0677">Repeat</keyword>
<gene>
    <name evidence="14" type="ORF">DCAR_007301</name>
</gene>
<dbReference type="Gene3D" id="2.130.10.10">
    <property type="entry name" value="YVTN repeat-like/Quinoprotein amine dehydrogenase"/>
    <property type="match status" value="1"/>
</dbReference>
<evidence type="ECO:0000256" key="3">
    <source>
        <dbReference type="ARBA" id="ARBA00022574"/>
    </source>
</evidence>
<dbReference type="InterPro" id="IPR015943">
    <property type="entry name" value="WD40/YVTN_repeat-like_dom_sf"/>
</dbReference>
<dbReference type="GO" id="GO:0015031">
    <property type="term" value="P:protein transport"/>
    <property type="evidence" value="ECO:0007669"/>
    <property type="project" value="UniProtKB-KW"/>
</dbReference>
<evidence type="ECO:0000256" key="5">
    <source>
        <dbReference type="ARBA" id="ARBA00022737"/>
    </source>
</evidence>
<dbReference type="PANTHER" id="PTHR23284">
    <property type="entry name" value="PROLACTIN REGULATORY ELEMENT BINDING PROTEIN"/>
    <property type="match status" value="1"/>
</dbReference>
<keyword evidence="6" id="KW-0256">Endoplasmic reticulum</keyword>
<dbReference type="PROSITE" id="PS50082">
    <property type="entry name" value="WD_REPEATS_2"/>
    <property type="match status" value="1"/>
</dbReference>
<accession>A0A166EEP1</accession>
<feature type="repeat" description="WD" evidence="11">
    <location>
        <begin position="161"/>
        <end position="202"/>
    </location>
</feature>
<dbReference type="PANTHER" id="PTHR23284:SF0">
    <property type="entry name" value="PROLACTIN REGULATORY ELEMENT-BINDING PROTEIN"/>
    <property type="match status" value="1"/>
</dbReference>
<evidence type="ECO:0000313" key="14">
    <source>
        <dbReference type="EMBL" id="KZN06464.1"/>
    </source>
</evidence>
<dbReference type="Pfam" id="PF00400">
    <property type="entry name" value="WD40"/>
    <property type="match status" value="3"/>
</dbReference>
<keyword evidence="7" id="KW-0931">ER-Golgi transport</keyword>
<evidence type="ECO:0000256" key="7">
    <source>
        <dbReference type="ARBA" id="ARBA00022892"/>
    </source>
</evidence>
<dbReference type="GO" id="GO:0006888">
    <property type="term" value="P:endoplasmic reticulum to Golgi vesicle-mediated transport"/>
    <property type="evidence" value="ECO:0007669"/>
    <property type="project" value="TreeGrafter"/>
</dbReference>
<keyword evidence="9 13" id="KW-1133">Transmembrane helix</keyword>
<dbReference type="InterPro" id="IPR001680">
    <property type="entry name" value="WD40_rpt"/>
</dbReference>
<feature type="region of interest" description="Disordered" evidence="12">
    <location>
        <begin position="25"/>
        <end position="44"/>
    </location>
</feature>
<keyword evidence="4 13" id="KW-0812">Transmembrane</keyword>
<evidence type="ECO:0000256" key="11">
    <source>
        <dbReference type="PROSITE-ProRule" id="PRU00221"/>
    </source>
</evidence>
<evidence type="ECO:0000256" key="10">
    <source>
        <dbReference type="ARBA" id="ARBA00023136"/>
    </source>
</evidence>
<evidence type="ECO:0000256" key="13">
    <source>
        <dbReference type="SAM" id="Phobius"/>
    </source>
</evidence>
<evidence type="ECO:0000256" key="6">
    <source>
        <dbReference type="ARBA" id="ARBA00022824"/>
    </source>
</evidence>
<dbReference type="GO" id="GO:0005085">
    <property type="term" value="F:guanyl-nucleotide exchange factor activity"/>
    <property type="evidence" value="ECO:0007669"/>
    <property type="project" value="InterPro"/>
</dbReference>
<evidence type="ECO:0000256" key="1">
    <source>
        <dbReference type="ARBA" id="ARBA00004389"/>
    </source>
</evidence>
<reference evidence="14" key="1">
    <citation type="journal article" date="2016" name="Nat. Genet.">
        <title>A high-quality carrot genome assembly provides new insights into carotenoid accumulation and asterid genome evolution.</title>
        <authorList>
            <person name="Iorizzo M."/>
            <person name="Ellison S."/>
            <person name="Senalik D."/>
            <person name="Zeng P."/>
            <person name="Satapoomin P."/>
            <person name="Huang J."/>
            <person name="Bowman M."/>
            <person name="Iovene M."/>
            <person name="Sanseverino W."/>
            <person name="Cavagnaro P."/>
            <person name="Yildiz M."/>
            <person name="Macko-Podgorni A."/>
            <person name="Moranska E."/>
            <person name="Grzebelus E."/>
            <person name="Grzebelus D."/>
            <person name="Ashrafi H."/>
            <person name="Zheng Z."/>
            <person name="Cheng S."/>
            <person name="Spooner D."/>
            <person name="Van Deynze A."/>
            <person name="Simon P."/>
        </authorList>
    </citation>
    <scope>NUCLEOTIDE SEQUENCE [LARGE SCALE GENOMIC DNA]</scope>
    <source>
        <tissue evidence="14">Leaf</tissue>
    </source>
</reference>
<evidence type="ECO:0000256" key="9">
    <source>
        <dbReference type="ARBA" id="ARBA00022989"/>
    </source>
</evidence>
<dbReference type="InterPro" id="IPR011047">
    <property type="entry name" value="Quinoprotein_ADH-like_sf"/>
</dbReference>
<protein>
    <submittedName>
        <fullName evidence="14">Uncharacterized protein</fullName>
    </submittedName>
</protein>
<dbReference type="InterPro" id="IPR045260">
    <property type="entry name" value="Sec12-like"/>
</dbReference>
<evidence type="ECO:0000256" key="8">
    <source>
        <dbReference type="ARBA" id="ARBA00022927"/>
    </source>
</evidence>
<dbReference type="AlphaFoldDB" id="A0A166EEP1"/>
<feature type="transmembrane region" description="Helical" evidence="13">
    <location>
        <begin position="356"/>
        <end position="374"/>
    </location>
</feature>
<keyword evidence="3 11" id="KW-0853">WD repeat</keyword>
<dbReference type="Gramene" id="KZN06464">
    <property type="protein sequence ID" value="KZN06464"/>
    <property type="gene ID" value="DCAR_007301"/>
</dbReference>
<evidence type="ECO:0000256" key="2">
    <source>
        <dbReference type="ARBA" id="ARBA00022448"/>
    </source>
</evidence>
<dbReference type="OMA" id="KAHEFPP"/>